<dbReference type="NCBIfam" id="NF003993">
    <property type="entry name" value="PRK05472.2-2"/>
    <property type="match status" value="1"/>
</dbReference>
<dbReference type="GO" id="GO:0045892">
    <property type="term" value="P:negative regulation of DNA-templated transcription"/>
    <property type="evidence" value="ECO:0007669"/>
    <property type="project" value="InterPro"/>
</dbReference>
<dbReference type="Pfam" id="PF06971">
    <property type="entry name" value="Put_DNA-bind_N"/>
    <property type="match status" value="1"/>
</dbReference>
<dbReference type="PANTHER" id="PTHR35786">
    <property type="entry name" value="REDOX-SENSING TRANSCRIPTIONAL REPRESSOR REX"/>
    <property type="match status" value="1"/>
</dbReference>
<comment type="function">
    <text evidence="7">Modulates transcription in response to changes in cellular NADH/NAD(+) redox state.</text>
</comment>
<gene>
    <name evidence="7" type="primary">rex</name>
    <name evidence="9" type="ORF">D7003_06555</name>
</gene>
<dbReference type="InterPro" id="IPR009718">
    <property type="entry name" value="Rex_DNA-bd_C_dom"/>
</dbReference>
<protein>
    <recommendedName>
        <fullName evidence="7">Redox-sensing transcriptional repressor Rex</fullName>
    </recommendedName>
</protein>
<dbReference type="NCBIfam" id="NF003996">
    <property type="entry name" value="PRK05472.2-5"/>
    <property type="match status" value="1"/>
</dbReference>
<dbReference type="GO" id="GO:0051775">
    <property type="term" value="P:response to redox state"/>
    <property type="evidence" value="ECO:0007669"/>
    <property type="project" value="InterPro"/>
</dbReference>
<dbReference type="InterPro" id="IPR036390">
    <property type="entry name" value="WH_DNA-bd_sf"/>
</dbReference>
<dbReference type="SUPFAM" id="SSF46785">
    <property type="entry name" value="Winged helix' DNA-binding domain"/>
    <property type="match status" value="1"/>
</dbReference>
<comment type="caution">
    <text evidence="9">The sequence shown here is derived from an EMBL/GenBank/DDBJ whole genome shotgun (WGS) entry which is preliminary data.</text>
</comment>
<evidence type="ECO:0000256" key="5">
    <source>
        <dbReference type="ARBA" id="ARBA00023125"/>
    </source>
</evidence>
<feature type="DNA-binding region" description="H-T-H motif" evidence="7">
    <location>
        <begin position="31"/>
        <end position="70"/>
    </location>
</feature>
<comment type="subcellular location">
    <subcellularLocation>
        <location evidence="7">Cytoplasm</location>
    </subcellularLocation>
</comment>
<evidence type="ECO:0000313" key="9">
    <source>
        <dbReference type="EMBL" id="RNL57419.1"/>
    </source>
</evidence>
<dbReference type="AlphaFoldDB" id="A0A3N0C3Z9"/>
<evidence type="ECO:0000256" key="1">
    <source>
        <dbReference type="ARBA" id="ARBA00022490"/>
    </source>
</evidence>
<dbReference type="Pfam" id="PF02629">
    <property type="entry name" value="CoA_binding"/>
    <property type="match status" value="1"/>
</dbReference>
<dbReference type="NCBIfam" id="NF003992">
    <property type="entry name" value="PRK05472.2-1"/>
    <property type="match status" value="1"/>
</dbReference>
<dbReference type="GO" id="GO:0003677">
    <property type="term" value="F:DNA binding"/>
    <property type="evidence" value="ECO:0007669"/>
    <property type="project" value="UniProtKB-UniRule"/>
</dbReference>
<keyword evidence="2 7" id="KW-0678">Repressor</keyword>
<dbReference type="HAMAP" id="MF_01131">
    <property type="entry name" value="Rex"/>
    <property type="match status" value="1"/>
</dbReference>
<keyword evidence="1 7" id="KW-0963">Cytoplasm</keyword>
<dbReference type="InterPro" id="IPR036388">
    <property type="entry name" value="WH-like_DNA-bd_sf"/>
</dbReference>
<dbReference type="OrthoDB" id="9784760at2"/>
<dbReference type="Gene3D" id="3.40.50.720">
    <property type="entry name" value="NAD(P)-binding Rossmann-like Domain"/>
    <property type="match status" value="1"/>
</dbReference>
<evidence type="ECO:0000256" key="4">
    <source>
        <dbReference type="ARBA" id="ARBA00023027"/>
    </source>
</evidence>
<dbReference type="NCBIfam" id="NF003994">
    <property type="entry name" value="PRK05472.2-3"/>
    <property type="match status" value="1"/>
</dbReference>
<comment type="subunit">
    <text evidence="7">Homodimer.</text>
</comment>
<dbReference type="NCBIfam" id="NF003995">
    <property type="entry name" value="PRK05472.2-4"/>
    <property type="match status" value="1"/>
</dbReference>
<dbReference type="Gene3D" id="1.10.10.10">
    <property type="entry name" value="Winged helix-like DNA-binding domain superfamily/Winged helix DNA-binding domain"/>
    <property type="match status" value="1"/>
</dbReference>
<keyword evidence="6 7" id="KW-0804">Transcription</keyword>
<dbReference type="InterPro" id="IPR003781">
    <property type="entry name" value="CoA-bd"/>
</dbReference>
<dbReference type="RefSeq" id="WP_123254666.1">
    <property type="nucleotide sequence ID" value="NZ_RBED01000074.1"/>
</dbReference>
<evidence type="ECO:0000256" key="3">
    <source>
        <dbReference type="ARBA" id="ARBA00023015"/>
    </source>
</evidence>
<evidence type="ECO:0000313" key="10">
    <source>
        <dbReference type="Proteomes" id="UP000273807"/>
    </source>
</evidence>
<organism evidence="9 10">
    <name type="scientific">Arthrobacter oryzae</name>
    <dbReference type="NCBI Taxonomy" id="409290"/>
    <lineage>
        <taxon>Bacteria</taxon>
        <taxon>Bacillati</taxon>
        <taxon>Actinomycetota</taxon>
        <taxon>Actinomycetes</taxon>
        <taxon>Micrococcales</taxon>
        <taxon>Micrococcaceae</taxon>
        <taxon>Arthrobacter</taxon>
    </lineage>
</organism>
<dbReference type="InterPro" id="IPR036291">
    <property type="entry name" value="NAD(P)-bd_dom_sf"/>
</dbReference>
<dbReference type="PANTHER" id="PTHR35786:SF1">
    <property type="entry name" value="REDOX-SENSING TRANSCRIPTIONAL REPRESSOR REX 1"/>
    <property type="match status" value="1"/>
</dbReference>
<reference evidence="9 10" key="1">
    <citation type="submission" date="2018-10" db="EMBL/GenBank/DDBJ databases">
        <title>Genome sequencing of Arthrobacter oryzae TNB02.</title>
        <authorList>
            <person name="Cho Y.-J."/>
            <person name="Cho A."/>
            <person name="Kim O.-S."/>
        </authorList>
    </citation>
    <scope>NUCLEOTIDE SEQUENCE [LARGE SCALE GENOMIC DNA]</scope>
    <source>
        <strain evidence="9 10">TNB02</strain>
    </source>
</reference>
<dbReference type="EMBL" id="RBED01000074">
    <property type="protein sequence ID" value="RNL57419.1"/>
    <property type="molecule type" value="Genomic_DNA"/>
</dbReference>
<feature type="domain" description="CoA-binding" evidence="8">
    <location>
        <begin position="94"/>
        <end position="195"/>
    </location>
</feature>
<keyword evidence="10" id="KW-1185">Reference proteome</keyword>
<proteinExistence type="inferred from homology"/>
<dbReference type="SUPFAM" id="SSF51735">
    <property type="entry name" value="NAD(P)-binding Rossmann-fold domains"/>
    <property type="match status" value="1"/>
</dbReference>
<keyword evidence="5 7" id="KW-0238">DNA-binding</keyword>
<dbReference type="SMART" id="SM00881">
    <property type="entry name" value="CoA_binding"/>
    <property type="match status" value="1"/>
</dbReference>
<evidence type="ECO:0000256" key="7">
    <source>
        <dbReference type="HAMAP-Rule" id="MF_01131"/>
    </source>
</evidence>
<comment type="similarity">
    <text evidence="7">Belongs to the transcriptional regulatory Rex family.</text>
</comment>
<feature type="binding site" evidence="7">
    <location>
        <begin position="105"/>
        <end position="110"/>
    </location>
    <ligand>
        <name>NAD(+)</name>
        <dbReference type="ChEBI" id="CHEBI:57540"/>
    </ligand>
</feature>
<dbReference type="GO" id="GO:0005737">
    <property type="term" value="C:cytoplasm"/>
    <property type="evidence" value="ECO:0007669"/>
    <property type="project" value="UniProtKB-SubCell"/>
</dbReference>
<dbReference type="Proteomes" id="UP000273807">
    <property type="component" value="Unassembled WGS sequence"/>
</dbReference>
<dbReference type="GO" id="GO:0003700">
    <property type="term" value="F:DNA-binding transcription factor activity"/>
    <property type="evidence" value="ECO:0007669"/>
    <property type="project" value="UniProtKB-UniRule"/>
</dbReference>
<sequence length="230" mass="23974">MTSLESSPHAVPGGAGPAKQIPPAAVARLTIYLRALTALLAEGVDRVSSESLAEASGVSPSTLRKDLSHVGSYGTRGVGYDVQYLNRHIAAALGLTHDWKVAIVGAGNLGRALARYGGFESRGFEVVAIFDADQMVVGSEVGWLRVSDAANLEPVLQRTGANMAVLALPAAVAQDVCDRVIAAGVRSILSFAPVVLQVPPGVNLRKVDMATELQILAYHAQRAQDPAGTD</sequence>
<evidence type="ECO:0000256" key="2">
    <source>
        <dbReference type="ARBA" id="ARBA00022491"/>
    </source>
</evidence>
<dbReference type="InterPro" id="IPR022876">
    <property type="entry name" value="Tscrpt_rep_Rex"/>
</dbReference>
<keyword evidence="3 7" id="KW-0805">Transcription regulation</keyword>
<name>A0A3N0C3Z9_9MICC</name>
<accession>A0A3N0C3Z9</accession>
<evidence type="ECO:0000259" key="8">
    <source>
        <dbReference type="SMART" id="SM00881"/>
    </source>
</evidence>
<dbReference type="InterPro" id="IPR058236">
    <property type="entry name" value="Rex_actinobacterial-type"/>
</dbReference>
<evidence type="ECO:0000256" key="6">
    <source>
        <dbReference type="ARBA" id="ARBA00023163"/>
    </source>
</evidence>
<keyword evidence="4 7" id="KW-0520">NAD</keyword>